<keyword evidence="3" id="KW-1185">Reference proteome</keyword>
<comment type="caution">
    <text evidence="2">The sequence shown here is derived from an EMBL/GenBank/DDBJ whole genome shotgun (WGS) entry which is preliminary data.</text>
</comment>
<sequence>MARRPAQRLRRPRKLWHHCSGHDIAAERVCMGPDSKRARVLVGSAAGSVVGKRYGGNSEGDDDKSGGSGRSGMEISGMQEEVERCLRTVRADEELKHRAIKWKEKARDAVGLGGSSTTDINRLVVSLMQMRK</sequence>
<evidence type="ECO:0000313" key="2">
    <source>
        <dbReference type="EMBL" id="KAG6538014.1"/>
    </source>
</evidence>
<name>A0A8J5I828_ZINOF</name>
<feature type="region of interest" description="Disordered" evidence="1">
    <location>
        <begin position="49"/>
        <end position="79"/>
    </location>
</feature>
<reference evidence="2 3" key="1">
    <citation type="submission" date="2020-08" db="EMBL/GenBank/DDBJ databases">
        <title>Plant Genome Project.</title>
        <authorList>
            <person name="Zhang R.-G."/>
        </authorList>
    </citation>
    <scope>NUCLEOTIDE SEQUENCE [LARGE SCALE GENOMIC DNA]</scope>
    <source>
        <tissue evidence="2">Rhizome</tissue>
    </source>
</reference>
<proteinExistence type="predicted"/>
<evidence type="ECO:0000313" key="3">
    <source>
        <dbReference type="Proteomes" id="UP000734854"/>
    </source>
</evidence>
<evidence type="ECO:0000256" key="1">
    <source>
        <dbReference type="SAM" id="MobiDB-lite"/>
    </source>
</evidence>
<dbReference type="EMBL" id="JACMSC010000001">
    <property type="protein sequence ID" value="KAG6538014.1"/>
    <property type="molecule type" value="Genomic_DNA"/>
</dbReference>
<dbReference type="AlphaFoldDB" id="A0A8J5I828"/>
<protein>
    <submittedName>
        <fullName evidence="2">Uncharacterized protein</fullName>
    </submittedName>
</protein>
<gene>
    <name evidence="2" type="ORF">ZIOFF_003117</name>
</gene>
<organism evidence="2 3">
    <name type="scientific">Zingiber officinale</name>
    <name type="common">Ginger</name>
    <name type="synonym">Amomum zingiber</name>
    <dbReference type="NCBI Taxonomy" id="94328"/>
    <lineage>
        <taxon>Eukaryota</taxon>
        <taxon>Viridiplantae</taxon>
        <taxon>Streptophyta</taxon>
        <taxon>Embryophyta</taxon>
        <taxon>Tracheophyta</taxon>
        <taxon>Spermatophyta</taxon>
        <taxon>Magnoliopsida</taxon>
        <taxon>Liliopsida</taxon>
        <taxon>Zingiberales</taxon>
        <taxon>Zingiberaceae</taxon>
        <taxon>Zingiber</taxon>
    </lineage>
</organism>
<dbReference type="SUPFAM" id="SSF53756">
    <property type="entry name" value="UDP-Glycosyltransferase/glycogen phosphorylase"/>
    <property type="match status" value="1"/>
</dbReference>
<accession>A0A8J5I828</accession>
<dbReference type="Proteomes" id="UP000734854">
    <property type="component" value="Unassembled WGS sequence"/>
</dbReference>